<dbReference type="AlphaFoldDB" id="A0A8J4F474"/>
<feature type="compositionally biased region" description="Low complexity" evidence="1">
    <location>
        <begin position="231"/>
        <end position="241"/>
    </location>
</feature>
<accession>A0A8J4F474</accession>
<evidence type="ECO:0000313" key="3">
    <source>
        <dbReference type="Proteomes" id="UP000747399"/>
    </source>
</evidence>
<evidence type="ECO:0000313" key="2">
    <source>
        <dbReference type="EMBL" id="GIL60406.1"/>
    </source>
</evidence>
<proteinExistence type="predicted"/>
<gene>
    <name evidence="2" type="ORF">Vafri_14854</name>
</gene>
<feature type="compositionally biased region" description="Gly residues" evidence="1">
    <location>
        <begin position="566"/>
        <end position="594"/>
    </location>
</feature>
<feature type="region of interest" description="Disordered" evidence="1">
    <location>
        <begin position="420"/>
        <end position="467"/>
    </location>
</feature>
<name>A0A8J4F474_9CHLO</name>
<feature type="region of interest" description="Disordered" evidence="1">
    <location>
        <begin position="1"/>
        <end position="106"/>
    </location>
</feature>
<feature type="compositionally biased region" description="Basic and acidic residues" evidence="1">
    <location>
        <begin position="22"/>
        <end position="31"/>
    </location>
</feature>
<feature type="region of interest" description="Disordered" evidence="1">
    <location>
        <begin position="113"/>
        <end position="132"/>
    </location>
</feature>
<organism evidence="2 3">
    <name type="scientific">Volvox africanus</name>
    <dbReference type="NCBI Taxonomy" id="51714"/>
    <lineage>
        <taxon>Eukaryota</taxon>
        <taxon>Viridiplantae</taxon>
        <taxon>Chlorophyta</taxon>
        <taxon>core chlorophytes</taxon>
        <taxon>Chlorophyceae</taxon>
        <taxon>CS clade</taxon>
        <taxon>Chlamydomonadales</taxon>
        <taxon>Volvocaceae</taxon>
        <taxon>Volvox</taxon>
    </lineage>
</organism>
<feature type="region of interest" description="Disordered" evidence="1">
    <location>
        <begin position="560"/>
        <end position="594"/>
    </location>
</feature>
<feature type="compositionally biased region" description="Low complexity" evidence="1">
    <location>
        <begin position="38"/>
        <end position="51"/>
    </location>
</feature>
<reference evidence="2" key="1">
    <citation type="journal article" date="2021" name="Proc. Natl. Acad. Sci. U.S.A.">
        <title>Three genomes in the algal genus Volvox reveal the fate of a haploid sex-determining region after a transition to homothallism.</title>
        <authorList>
            <person name="Yamamoto K."/>
            <person name="Hamaji T."/>
            <person name="Kawai-Toyooka H."/>
            <person name="Matsuzaki R."/>
            <person name="Takahashi F."/>
            <person name="Nishimura Y."/>
            <person name="Kawachi M."/>
            <person name="Noguchi H."/>
            <person name="Minakuchi Y."/>
            <person name="Umen J.G."/>
            <person name="Toyoda A."/>
            <person name="Nozaki H."/>
        </authorList>
    </citation>
    <scope>NUCLEOTIDE SEQUENCE</scope>
    <source>
        <strain evidence="2">NIES-3780</strain>
    </source>
</reference>
<feature type="compositionally biased region" description="Low complexity" evidence="1">
    <location>
        <begin position="1"/>
        <end position="21"/>
    </location>
</feature>
<feature type="compositionally biased region" description="Gly residues" evidence="1">
    <location>
        <begin position="242"/>
        <end position="251"/>
    </location>
</feature>
<sequence>SDAGLAAAAKPPLPLSAAEAAVKSEPRDTEHPSGAAGGAASSVDAADGTASPEQSPPRPMAVAAALRPQQVTAARRPAATASLPAKGQGLGGRMAATGKGSAAPGAARTTLATGMEGDEGKPHASSAARLSGVSASGTAASTAGASAPSSAQLPGSGLGGGLGNNSLPQLPQALAPRMNLGRPPTVVTAKLRAAPSAQLPARAVLAAAAASVVQPSAGAAIDGAAAAAASPESPMGEADAAGQGGSGGVGDAGNHRRGGTAPPSNVDAIDGPASREAATFSRPGSVQDLRETSLGAVQTVGSTAVDVAGSRQADELAAAAAAAPPPPAPCGTALGLDSAGYARFLCELRRGLLLPTLLPFLRLRGTFWLDGQAAFGELSRARAGRWLCEEGDKAKGTAAATRERAVSELRAKLGVWGAERFCTAPPPPPPPPPPPAAAADNVEEEADVPPPLPETTPPGLNGGDGDDANGVSAGHIRPWAHRRTPLFMFGKTSDGNCVQAEGCRTTTTASRLAKSGNAFSAEPPPPPPLPYVADAATGRGPGHQRRAPYAISCFRRGGKASASGAAVGGVSGEDGMSEGAGGGSGSGDEGGTSS</sequence>
<comment type="caution">
    <text evidence="2">The sequence shown here is derived from an EMBL/GenBank/DDBJ whole genome shotgun (WGS) entry which is preliminary data.</text>
</comment>
<feature type="non-terminal residue" evidence="2">
    <location>
        <position position="594"/>
    </location>
</feature>
<evidence type="ECO:0000256" key="1">
    <source>
        <dbReference type="SAM" id="MobiDB-lite"/>
    </source>
</evidence>
<dbReference type="Proteomes" id="UP000747399">
    <property type="component" value="Unassembled WGS sequence"/>
</dbReference>
<dbReference type="EMBL" id="BNCO01000039">
    <property type="protein sequence ID" value="GIL60406.1"/>
    <property type="molecule type" value="Genomic_DNA"/>
</dbReference>
<keyword evidence="3" id="KW-1185">Reference proteome</keyword>
<feature type="region of interest" description="Disordered" evidence="1">
    <location>
        <begin position="231"/>
        <end position="289"/>
    </location>
</feature>
<feature type="region of interest" description="Disordered" evidence="1">
    <location>
        <begin position="138"/>
        <end position="170"/>
    </location>
</feature>
<protein>
    <submittedName>
        <fullName evidence="2">Uncharacterized protein</fullName>
    </submittedName>
</protein>
<feature type="non-terminal residue" evidence="2">
    <location>
        <position position="1"/>
    </location>
</feature>
<feature type="compositionally biased region" description="Pro residues" evidence="1">
    <location>
        <begin position="424"/>
        <end position="436"/>
    </location>
</feature>
<feature type="compositionally biased region" description="Low complexity" evidence="1">
    <location>
        <begin position="138"/>
        <end position="155"/>
    </location>
</feature>